<proteinExistence type="predicted"/>
<evidence type="ECO:0000313" key="6">
    <source>
        <dbReference type="EMBL" id="SCB24906.1"/>
    </source>
</evidence>
<dbReference type="InterPro" id="IPR012318">
    <property type="entry name" value="HTH_CRP"/>
</dbReference>
<dbReference type="Pfam" id="PF00027">
    <property type="entry name" value="cNMP_binding"/>
    <property type="match status" value="1"/>
</dbReference>
<sequence length="228" mass="25488">MARPVSDIGQLLSCPLFADVARESVTLDARDLRTRFYSPGQIVFNQDDTSGEVYFLRSGLLLALYLDQDGRELIFTRLNTHDYFGEISAIDGGKRSLSVYAKTASCLIVMKRQAFLDLLETIPLVRQRIMIDMAERIRRLTRHSYQLTSQSVDKRLKAYVARMALESGAFKPNGLLAKFPTHAEIAGSIGASREEVSRSISVLKRAGILEAGRQKLTILQPNALLSEH</sequence>
<keyword evidence="2" id="KW-0238">DNA-binding</keyword>
<dbReference type="GO" id="GO:0003700">
    <property type="term" value="F:DNA-binding transcription factor activity"/>
    <property type="evidence" value="ECO:0007669"/>
    <property type="project" value="TreeGrafter"/>
</dbReference>
<dbReference type="SUPFAM" id="SSF51206">
    <property type="entry name" value="cAMP-binding domain-like"/>
    <property type="match status" value="1"/>
</dbReference>
<keyword evidence="7" id="KW-1185">Reference proteome</keyword>
<keyword evidence="6" id="KW-0418">Kinase</keyword>
<protein>
    <submittedName>
        <fullName evidence="6">cAMP-binding domain of CRP or a regulatory subunit of cAMP-dependent protein kinases</fullName>
    </submittedName>
</protein>
<evidence type="ECO:0000313" key="7">
    <source>
        <dbReference type="Proteomes" id="UP000186228"/>
    </source>
</evidence>
<dbReference type="CDD" id="cd00038">
    <property type="entry name" value="CAP_ED"/>
    <property type="match status" value="1"/>
</dbReference>
<dbReference type="GO" id="GO:0003677">
    <property type="term" value="F:DNA binding"/>
    <property type="evidence" value="ECO:0007669"/>
    <property type="project" value="UniProtKB-KW"/>
</dbReference>
<dbReference type="PROSITE" id="PS51063">
    <property type="entry name" value="HTH_CRP_2"/>
    <property type="match status" value="1"/>
</dbReference>
<dbReference type="InterPro" id="IPR018490">
    <property type="entry name" value="cNMP-bd_dom_sf"/>
</dbReference>
<dbReference type="InterPro" id="IPR000595">
    <property type="entry name" value="cNMP-bd_dom"/>
</dbReference>
<evidence type="ECO:0000259" key="5">
    <source>
        <dbReference type="PROSITE" id="PS51063"/>
    </source>
</evidence>
<dbReference type="PANTHER" id="PTHR24567">
    <property type="entry name" value="CRP FAMILY TRANSCRIPTIONAL REGULATORY PROTEIN"/>
    <property type="match status" value="1"/>
</dbReference>
<reference evidence="7" key="1">
    <citation type="submission" date="2016-08" db="EMBL/GenBank/DDBJ databases">
        <authorList>
            <person name="Varghese N."/>
            <person name="Submissions Spin"/>
        </authorList>
    </citation>
    <scope>NUCLEOTIDE SEQUENCE [LARGE SCALE GENOMIC DNA]</scope>
    <source>
        <strain evidence="7">CCBAU 57015</strain>
    </source>
</reference>
<feature type="domain" description="HTH crp-type" evidence="5">
    <location>
        <begin position="150"/>
        <end position="222"/>
    </location>
</feature>
<dbReference type="AlphaFoldDB" id="A0A1C3VAR7"/>
<dbReference type="PROSITE" id="PS50042">
    <property type="entry name" value="CNMP_BINDING_3"/>
    <property type="match status" value="1"/>
</dbReference>
<dbReference type="Gene3D" id="2.60.120.10">
    <property type="entry name" value="Jelly Rolls"/>
    <property type="match status" value="1"/>
</dbReference>
<gene>
    <name evidence="6" type="ORF">GA0061100_105172</name>
</gene>
<dbReference type="InterPro" id="IPR050397">
    <property type="entry name" value="Env_Response_Regulators"/>
</dbReference>
<keyword evidence="6" id="KW-0808">Transferase</keyword>
<keyword evidence="1" id="KW-0805">Transcription regulation</keyword>
<dbReference type="Proteomes" id="UP000186228">
    <property type="component" value="Unassembled WGS sequence"/>
</dbReference>
<dbReference type="SMART" id="SM00100">
    <property type="entry name" value="cNMP"/>
    <property type="match status" value="1"/>
</dbReference>
<evidence type="ECO:0000259" key="4">
    <source>
        <dbReference type="PROSITE" id="PS50042"/>
    </source>
</evidence>
<dbReference type="InterPro" id="IPR014710">
    <property type="entry name" value="RmlC-like_jellyroll"/>
</dbReference>
<dbReference type="PANTHER" id="PTHR24567:SF26">
    <property type="entry name" value="REGULATORY PROTEIN YEIL"/>
    <property type="match status" value="1"/>
</dbReference>
<dbReference type="GO" id="GO:0016301">
    <property type="term" value="F:kinase activity"/>
    <property type="evidence" value="ECO:0007669"/>
    <property type="project" value="UniProtKB-KW"/>
</dbReference>
<evidence type="ECO:0000256" key="3">
    <source>
        <dbReference type="ARBA" id="ARBA00023163"/>
    </source>
</evidence>
<dbReference type="SUPFAM" id="SSF46785">
    <property type="entry name" value="Winged helix' DNA-binding domain"/>
    <property type="match status" value="1"/>
</dbReference>
<dbReference type="EMBL" id="FMAC01000005">
    <property type="protein sequence ID" value="SCB24906.1"/>
    <property type="molecule type" value="Genomic_DNA"/>
</dbReference>
<name>A0A1C3VAR7_9HYPH</name>
<dbReference type="InterPro" id="IPR036390">
    <property type="entry name" value="WH_DNA-bd_sf"/>
</dbReference>
<accession>A0A1C3VAR7</accession>
<dbReference type="STRING" id="52131.GA0061100_105172"/>
<organism evidence="6 7">
    <name type="scientific">Rhizobium hainanense</name>
    <dbReference type="NCBI Taxonomy" id="52131"/>
    <lineage>
        <taxon>Bacteria</taxon>
        <taxon>Pseudomonadati</taxon>
        <taxon>Pseudomonadota</taxon>
        <taxon>Alphaproteobacteria</taxon>
        <taxon>Hyphomicrobiales</taxon>
        <taxon>Rhizobiaceae</taxon>
        <taxon>Rhizobium/Agrobacterium group</taxon>
        <taxon>Rhizobium</taxon>
    </lineage>
</organism>
<dbReference type="Pfam" id="PF13545">
    <property type="entry name" value="HTH_Crp_2"/>
    <property type="match status" value="1"/>
</dbReference>
<evidence type="ECO:0000256" key="2">
    <source>
        <dbReference type="ARBA" id="ARBA00023125"/>
    </source>
</evidence>
<dbReference type="Gene3D" id="1.10.10.10">
    <property type="entry name" value="Winged helix-like DNA-binding domain superfamily/Winged helix DNA-binding domain"/>
    <property type="match status" value="1"/>
</dbReference>
<feature type="domain" description="Cyclic nucleotide-binding" evidence="4">
    <location>
        <begin position="16"/>
        <end position="136"/>
    </location>
</feature>
<keyword evidence="3" id="KW-0804">Transcription</keyword>
<dbReference type="GO" id="GO:0005829">
    <property type="term" value="C:cytosol"/>
    <property type="evidence" value="ECO:0007669"/>
    <property type="project" value="TreeGrafter"/>
</dbReference>
<evidence type="ECO:0000256" key="1">
    <source>
        <dbReference type="ARBA" id="ARBA00023015"/>
    </source>
</evidence>
<dbReference type="InterPro" id="IPR036388">
    <property type="entry name" value="WH-like_DNA-bd_sf"/>
</dbReference>